<dbReference type="EMBL" id="CAXLJL010000212">
    <property type="protein sequence ID" value="CAL5134639.1"/>
    <property type="molecule type" value="Genomic_DNA"/>
</dbReference>
<reference evidence="1" key="1">
    <citation type="submission" date="2024-06" db="EMBL/GenBank/DDBJ databases">
        <authorList>
            <person name="Liu X."/>
            <person name="Lenzi L."/>
            <person name="Haldenby T S."/>
            <person name="Uol C."/>
        </authorList>
    </citation>
    <scope>NUCLEOTIDE SEQUENCE</scope>
</reference>
<proteinExistence type="predicted"/>
<protein>
    <submittedName>
        <fullName evidence="1">Uncharacterized protein</fullName>
    </submittedName>
</protein>
<organism evidence="1 2">
    <name type="scientific">Calicophoron daubneyi</name>
    <name type="common">Rumen fluke</name>
    <name type="synonym">Paramphistomum daubneyi</name>
    <dbReference type="NCBI Taxonomy" id="300641"/>
    <lineage>
        <taxon>Eukaryota</taxon>
        <taxon>Metazoa</taxon>
        <taxon>Spiralia</taxon>
        <taxon>Lophotrochozoa</taxon>
        <taxon>Platyhelminthes</taxon>
        <taxon>Trematoda</taxon>
        <taxon>Digenea</taxon>
        <taxon>Plagiorchiida</taxon>
        <taxon>Pronocephalata</taxon>
        <taxon>Paramphistomoidea</taxon>
        <taxon>Paramphistomidae</taxon>
        <taxon>Calicophoron</taxon>
    </lineage>
</organism>
<gene>
    <name evidence="1" type="ORF">CDAUBV1_LOCUS8495</name>
</gene>
<sequence>MRASVPDSTNDWPKMGQSILPNLRWDNVSIEKIIYFPANGTRPRTFSKFGFDFSPGVVDKNRLRLVTSRTGGMTRRPDLELGLSKTRLRRSGMICRLDLNTVI</sequence>
<comment type="caution">
    <text evidence="1">The sequence shown here is derived from an EMBL/GenBank/DDBJ whole genome shotgun (WGS) entry which is preliminary data.</text>
</comment>
<dbReference type="Proteomes" id="UP001497525">
    <property type="component" value="Unassembled WGS sequence"/>
</dbReference>
<evidence type="ECO:0000313" key="1">
    <source>
        <dbReference type="EMBL" id="CAL5134639.1"/>
    </source>
</evidence>
<name>A0AAV2TEX5_CALDB</name>
<evidence type="ECO:0000313" key="2">
    <source>
        <dbReference type="Proteomes" id="UP001497525"/>
    </source>
</evidence>
<dbReference type="AlphaFoldDB" id="A0AAV2TEX5"/>
<accession>A0AAV2TEX5</accession>